<proteinExistence type="predicted"/>
<evidence type="ECO:0008006" key="4">
    <source>
        <dbReference type="Google" id="ProtNLM"/>
    </source>
</evidence>
<evidence type="ECO:0000256" key="1">
    <source>
        <dbReference type="SAM" id="SignalP"/>
    </source>
</evidence>
<keyword evidence="3" id="KW-1185">Reference proteome</keyword>
<sequence>MKAKFLFFLFLLIPLIGFAQKQPRQILAGRVVADSLNVENLSVQNITSNIKAITDGNGDFTIYARPTDTLLFSGIAVREAKLVLKKEHFTGRRLVIELNVDVTVLDEVVIKANALTGDLESDSKNTKTKNITGGMNSTGLIASDPTIRPIANPNTALPSNVLGSPLTGVNFNEVYKMIFKKKKRTDKGEIYGNSSAKNFSENVKERYTHHFFTNMLKIPNDEIGLFLAYCDKGKETAWMLEPKYEFELTDYLVNQSSEYLKKGK</sequence>
<dbReference type="RefSeq" id="WP_379819209.1">
    <property type="nucleotide sequence ID" value="NZ_JBHUMD010000001.1"/>
</dbReference>
<comment type="caution">
    <text evidence="2">The sequence shown here is derived from an EMBL/GenBank/DDBJ whole genome shotgun (WGS) entry which is preliminary data.</text>
</comment>
<protein>
    <recommendedName>
        <fullName evidence="4">CarboxypepD_reg-like domain-containing protein</fullName>
    </recommendedName>
</protein>
<evidence type="ECO:0000313" key="3">
    <source>
        <dbReference type="Proteomes" id="UP001597480"/>
    </source>
</evidence>
<accession>A0ABW5NR36</accession>
<gene>
    <name evidence="2" type="ORF">ACFSR3_00420</name>
</gene>
<reference evidence="3" key="1">
    <citation type="journal article" date="2019" name="Int. J. Syst. Evol. Microbiol.">
        <title>The Global Catalogue of Microorganisms (GCM) 10K type strain sequencing project: providing services to taxonomists for standard genome sequencing and annotation.</title>
        <authorList>
            <consortium name="The Broad Institute Genomics Platform"/>
            <consortium name="The Broad Institute Genome Sequencing Center for Infectious Disease"/>
            <person name="Wu L."/>
            <person name="Ma J."/>
        </authorList>
    </citation>
    <scope>NUCLEOTIDE SEQUENCE [LARGE SCALE GENOMIC DNA]</scope>
    <source>
        <strain evidence="3">KCTC 42107</strain>
    </source>
</reference>
<dbReference type="Proteomes" id="UP001597480">
    <property type="component" value="Unassembled WGS sequence"/>
</dbReference>
<dbReference type="SUPFAM" id="SSF49464">
    <property type="entry name" value="Carboxypeptidase regulatory domain-like"/>
    <property type="match status" value="1"/>
</dbReference>
<organism evidence="2 3">
    <name type="scientific">Flavobacterium suzhouense</name>
    <dbReference type="NCBI Taxonomy" id="1529638"/>
    <lineage>
        <taxon>Bacteria</taxon>
        <taxon>Pseudomonadati</taxon>
        <taxon>Bacteroidota</taxon>
        <taxon>Flavobacteriia</taxon>
        <taxon>Flavobacteriales</taxon>
        <taxon>Flavobacteriaceae</taxon>
        <taxon>Flavobacterium</taxon>
    </lineage>
</organism>
<feature type="signal peptide" evidence="1">
    <location>
        <begin position="1"/>
        <end position="19"/>
    </location>
</feature>
<feature type="chain" id="PRO_5045890913" description="CarboxypepD_reg-like domain-containing protein" evidence="1">
    <location>
        <begin position="20"/>
        <end position="264"/>
    </location>
</feature>
<dbReference type="EMBL" id="JBHUMD010000001">
    <property type="protein sequence ID" value="MFD2600503.1"/>
    <property type="molecule type" value="Genomic_DNA"/>
</dbReference>
<dbReference type="InterPro" id="IPR008969">
    <property type="entry name" value="CarboxyPept-like_regulatory"/>
</dbReference>
<evidence type="ECO:0000313" key="2">
    <source>
        <dbReference type="EMBL" id="MFD2600503.1"/>
    </source>
</evidence>
<keyword evidence="1" id="KW-0732">Signal</keyword>
<name>A0ABW5NR36_9FLAO</name>